<sequence length="154" mass="16616">MAPLTTIGESLAHVSCLNMWTMAVIAQVYCPGGITLSVLYVFGPSFFISVPWRLTLLLSWGAYLSVLFLIRFHAVLFLPRTPVVVVQRLMSFGAWGGGLVIGTMESVVFAVQVDDRRVLAGCTGGVAMFIVALVAFWAWLARTYGGGGDTGLPR</sequence>
<dbReference type="EMBL" id="PQIB02000018">
    <property type="protein sequence ID" value="RLM55516.1"/>
    <property type="molecule type" value="Genomic_DNA"/>
</dbReference>
<keyword evidence="1" id="KW-1133">Transmembrane helix</keyword>
<dbReference type="OrthoDB" id="688798at2759"/>
<feature type="domain" description="DUF7378" evidence="2">
    <location>
        <begin position="6"/>
        <end position="146"/>
    </location>
</feature>
<feature type="transmembrane region" description="Helical" evidence="1">
    <location>
        <begin position="118"/>
        <end position="140"/>
    </location>
</feature>
<reference evidence="4" key="1">
    <citation type="journal article" date="2019" name="Nat. Commun.">
        <title>The genome of broomcorn millet.</title>
        <authorList>
            <person name="Zou C."/>
            <person name="Miki D."/>
            <person name="Li D."/>
            <person name="Tang Q."/>
            <person name="Xiao L."/>
            <person name="Rajput S."/>
            <person name="Deng P."/>
            <person name="Jia W."/>
            <person name="Huang R."/>
            <person name="Zhang M."/>
            <person name="Sun Y."/>
            <person name="Hu J."/>
            <person name="Fu X."/>
            <person name="Schnable P.S."/>
            <person name="Li F."/>
            <person name="Zhang H."/>
            <person name="Feng B."/>
            <person name="Zhu X."/>
            <person name="Liu R."/>
            <person name="Schnable J.C."/>
            <person name="Zhu J.-K."/>
            <person name="Zhang H."/>
        </authorList>
    </citation>
    <scope>NUCLEOTIDE SEQUENCE [LARGE SCALE GENOMIC DNA]</scope>
</reference>
<organism evidence="3 4">
    <name type="scientific">Panicum miliaceum</name>
    <name type="common">Proso millet</name>
    <name type="synonym">Broomcorn millet</name>
    <dbReference type="NCBI Taxonomy" id="4540"/>
    <lineage>
        <taxon>Eukaryota</taxon>
        <taxon>Viridiplantae</taxon>
        <taxon>Streptophyta</taxon>
        <taxon>Embryophyta</taxon>
        <taxon>Tracheophyta</taxon>
        <taxon>Spermatophyta</taxon>
        <taxon>Magnoliopsida</taxon>
        <taxon>Liliopsida</taxon>
        <taxon>Poales</taxon>
        <taxon>Poaceae</taxon>
        <taxon>PACMAD clade</taxon>
        <taxon>Panicoideae</taxon>
        <taxon>Panicodae</taxon>
        <taxon>Paniceae</taxon>
        <taxon>Panicinae</taxon>
        <taxon>Panicum</taxon>
        <taxon>Panicum sect. Panicum</taxon>
    </lineage>
</organism>
<name>A0A3L6PGE2_PANMI</name>
<comment type="caution">
    <text evidence="3">The sequence shown here is derived from an EMBL/GenBank/DDBJ whole genome shotgun (WGS) entry which is preliminary data.</text>
</comment>
<protein>
    <recommendedName>
        <fullName evidence="2">DUF7378 domain-containing protein</fullName>
    </recommendedName>
</protein>
<keyword evidence="1" id="KW-0472">Membrane</keyword>
<evidence type="ECO:0000313" key="3">
    <source>
        <dbReference type="EMBL" id="RLM55516.1"/>
    </source>
</evidence>
<evidence type="ECO:0000256" key="1">
    <source>
        <dbReference type="SAM" id="Phobius"/>
    </source>
</evidence>
<gene>
    <name evidence="3" type="ORF">C2845_PM10G03230</name>
</gene>
<proteinExistence type="predicted"/>
<keyword evidence="1" id="KW-0812">Transmembrane</keyword>
<feature type="transmembrane region" description="Helical" evidence="1">
    <location>
        <begin position="54"/>
        <end position="72"/>
    </location>
</feature>
<accession>A0A3L6PGE2</accession>
<feature type="transmembrane region" description="Helical" evidence="1">
    <location>
        <begin position="20"/>
        <end position="42"/>
    </location>
</feature>
<dbReference type="Pfam" id="PF24095">
    <property type="entry name" value="DUF7378"/>
    <property type="match status" value="1"/>
</dbReference>
<dbReference type="AlphaFoldDB" id="A0A3L6PGE2"/>
<dbReference type="InterPro" id="IPR055802">
    <property type="entry name" value="DUF7378"/>
</dbReference>
<keyword evidence="4" id="KW-1185">Reference proteome</keyword>
<feature type="transmembrane region" description="Helical" evidence="1">
    <location>
        <begin position="92"/>
        <end position="111"/>
    </location>
</feature>
<evidence type="ECO:0000259" key="2">
    <source>
        <dbReference type="Pfam" id="PF24095"/>
    </source>
</evidence>
<dbReference type="Proteomes" id="UP000275267">
    <property type="component" value="Unassembled WGS sequence"/>
</dbReference>
<evidence type="ECO:0000313" key="4">
    <source>
        <dbReference type="Proteomes" id="UP000275267"/>
    </source>
</evidence>